<dbReference type="GO" id="GO:0005783">
    <property type="term" value="C:endoplasmic reticulum"/>
    <property type="evidence" value="ECO:0007669"/>
    <property type="project" value="TreeGrafter"/>
</dbReference>
<evidence type="ECO:0000259" key="6">
    <source>
        <dbReference type="SMART" id="SM00563"/>
    </source>
</evidence>
<dbReference type="PANTHER" id="PTHR10983:SF14">
    <property type="entry name" value="1-ACYL-SN-GLYCEROL-3-PHOSPHATE ACYLTRANSFERASE ACL-12-RELATED"/>
    <property type="match status" value="1"/>
</dbReference>
<sequence>MITNTIDDHHQHDGPSTLIFDSKKKNSIGGGTSMTKGGNINATPNSDIPSEEDDITGPEEYVFLSNFSHFFNVSFAILWLILTIFIVPICVILVRYFILEPIRWINQKWFNYLEHKVCQMVNDHWVSAGAFAGLQVIEYGDDITKIQDERVLFLPNHLGLIDHFILMTAFFNKNTLPGRYIWVIFNIWKWTPLGFMWMAHGNFFINGGVRRREKVLNDFKKHLNSIYWVNNLGYIVMYPEGSRFYLIKESGTNFAIKNNLKPLEHCAYPRIGAAKTILDVVGPKNNSKKPIKYIVDCTLGYPKGIVPDIRDALLQEWPHGISNVGIHYKIHKVTEDMCNEETLQQFLYKCYQDKDKLLDYYYKNDTFPNTKPRLVSFPWNRMIIVEVFWLSIFFTSYFFIIKPLSIYLFQVIFTSNI</sequence>
<evidence type="ECO:0000256" key="5">
    <source>
        <dbReference type="SAM" id="Phobius"/>
    </source>
</evidence>
<evidence type="ECO:0000313" key="8">
    <source>
        <dbReference type="WBParaSite" id="TCONS_00004570.p1"/>
    </source>
</evidence>
<dbReference type="CDD" id="cd07990">
    <property type="entry name" value="LPLAT_LCLAT1-like"/>
    <property type="match status" value="1"/>
</dbReference>
<evidence type="ECO:0000256" key="4">
    <source>
        <dbReference type="SAM" id="MobiDB-lite"/>
    </source>
</evidence>
<evidence type="ECO:0000256" key="1">
    <source>
        <dbReference type="ARBA" id="ARBA00008655"/>
    </source>
</evidence>
<feature type="transmembrane region" description="Helical" evidence="5">
    <location>
        <begin position="383"/>
        <end position="401"/>
    </location>
</feature>
<evidence type="ECO:0000256" key="2">
    <source>
        <dbReference type="ARBA" id="ARBA00022679"/>
    </source>
</evidence>
<keyword evidence="5" id="KW-0472">Membrane</keyword>
<feature type="transmembrane region" description="Helical" evidence="5">
    <location>
        <begin position="76"/>
        <end position="98"/>
    </location>
</feature>
<keyword evidence="2" id="KW-0808">Transferase</keyword>
<dbReference type="SUPFAM" id="SSF69593">
    <property type="entry name" value="Glycerol-3-phosphate (1)-acyltransferase"/>
    <property type="match status" value="1"/>
</dbReference>
<dbReference type="AlphaFoldDB" id="A0AAF5D267"/>
<evidence type="ECO:0000313" key="7">
    <source>
        <dbReference type="Proteomes" id="UP000035681"/>
    </source>
</evidence>
<proteinExistence type="inferred from homology"/>
<dbReference type="WBParaSite" id="TCONS_00004570.p1">
    <property type="protein sequence ID" value="TCONS_00004570.p1"/>
    <property type="gene ID" value="XLOC_002227"/>
</dbReference>
<keyword evidence="7" id="KW-1185">Reference proteome</keyword>
<dbReference type="SMART" id="SM00563">
    <property type="entry name" value="PlsC"/>
    <property type="match status" value="1"/>
</dbReference>
<dbReference type="InterPro" id="IPR002123">
    <property type="entry name" value="Plipid/glycerol_acylTrfase"/>
</dbReference>
<feature type="region of interest" description="Disordered" evidence="4">
    <location>
        <begin position="1"/>
        <end position="51"/>
    </location>
</feature>
<keyword evidence="5" id="KW-1133">Transmembrane helix</keyword>
<dbReference type="InterPro" id="IPR032098">
    <property type="entry name" value="Acyltransf_C"/>
</dbReference>
<keyword evidence="5" id="KW-0812">Transmembrane</keyword>
<dbReference type="Pfam" id="PF16076">
    <property type="entry name" value="Acyltransf_C"/>
    <property type="match status" value="1"/>
</dbReference>
<keyword evidence="3" id="KW-0012">Acyltransferase</keyword>
<comment type="similarity">
    <text evidence="1">Belongs to the 1-acyl-sn-glycerol-3-phosphate acyltransferase family.</text>
</comment>
<accession>A0AAF5D267</accession>
<dbReference type="Proteomes" id="UP000035681">
    <property type="component" value="Unplaced"/>
</dbReference>
<dbReference type="PANTHER" id="PTHR10983">
    <property type="entry name" value="1-ACYLGLYCEROL-3-PHOSPHATE ACYLTRANSFERASE-RELATED"/>
    <property type="match status" value="1"/>
</dbReference>
<dbReference type="GO" id="GO:0036149">
    <property type="term" value="P:phosphatidylinositol acyl-chain remodeling"/>
    <property type="evidence" value="ECO:0007669"/>
    <property type="project" value="TreeGrafter"/>
</dbReference>
<dbReference type="Pfam" id="PF01553">
    <property type="entry name" value="Acyltransferase"/>
    <property type="match status" value="1"/>
</dbReference>
<dbReference type="GO" id="GO:0016746">
    <property type="term" value="F:acyltransferase activity"/>
    <property type="evidence" value="ECO:0007669"/>
    <property type="project" value="UniProtKB-KW"/>
</dbReference>
<reference evidence="8" key="1">
    <citation type="submission" date="2024-02" db="UniProtKB">
        <authorList>
            <consortium name="WormBaseParasite"/>
        </authorList>
    </citation>
    <scope>IDENTIFICATION</scope>
</reference>
<name>A0AAF5D267_STRER</name>
<evidence type="ECO:0000256" key="3">
    <source>
        <dbReference type="ARBA" id="ARBA00023315"/>
    </source>
</evidence>
<protein>
    <submittedName>
        <fullName evidence="8">Acyltransf_C domain-containing protein</fullName>
    </submittedName>
</protein>
<organism evidence="7 8">
    <name type="scientific">Strongyloides stercoralis</name>
    <name type="common">Threadworm</name>
    <dbReference type="NCBI Taxonomy" id="6248"/>
    <lineage>
        <taxon>Eukaryota</taxon>
        <taxon>Metazoa</taxon>
        <taxon>Ecdysozoa</taxon>
        <taxon>Nematoda</taxon>
        <taxon>Chromadorea</taxon>
        <taxon>Rhabditida</taxon>
        <taxon>Tylenchina</taxon>
        <taxon>Panagrolaimomorpha</taxon>
        <taxon>Strongyloidoidea</taxon>
        <taxon>Strongyloididae</taxon>
        <taxon>Strongyloides</taxon>
    </lineage>
</organism>
<feature type="domain" description="Phospholipid/glycerol acyltransferase" evidence="6">
    <location>
        <begin position="151"/>
        <end position="274"/>
    </location>
</feature>
<feature type="compositionally biased region" description="Basic and acidic residues" evidence="4">
    <location>
        <begin position="1"/>
        <end position="13"/>
    </location>
</feature>
<feature type="compositionally biased region" description="Polar residues" evidence="4">
    <location>
        <begin position="33"/>
        <end position="48"/>
    </location>
</feature>